<dbReference type="AlphaFoldDB" id="G3H7A0"/>
<reference evidence="5" key="1">
    <citation type="journal article" date="2011" name="Nat. Biotechnol.">
        <title>The genomic sequence of the Chinese hamster ovary (CHO)-K1 cell line.</title>
        <authorList>
            <person name="Xu X."/>
            <person name="Nagarajan H."/>
            <person name="Lewis N.E."/>
            <person name="Pan S."/>
            <person name="Cai Z."/>
            <person name="Liu X."/>
            <person name="Chen W."/>
            <person name="Xie M."/>
            <person name="Wang W."/>
            <person name="Hammond S."/>
            <person name="Andersen M.R."/>
            <person name="Neff N."/>
            <person name="Passarelli B."/>
            <person name="Koh W."/>
            <person name="Fan H.C."/>
            <person name="Wang J."/>
            <person name="Gui Y."/>
            <person name="Lee K.H."/>
            <person name="Betenbaugh M.J."/>
            <person name="Quake S.R."/>
            <person name="Famili I."/>
            <person name="Palsson B.O."/>
            <person name="Wang J."/>
        </authorList>
    </citation>
    <scope>NUCLEOTIDE SEQUENCE [LARGE SCALE GENOMIC DNA]</scope>
    <source>
        <strain evidence="5">CHO K1 cell line</strain>
    </source>
</reference>
<dbReference type="InterPro" id="IPR021852">
    <property type="entry name" value="DUF3456"/>
</dbReference>
<dbReference type="PaxDb" id="10029-XP_007622318.1"/>
<feature type="chain" id="PRO_5003444050" evidence="2">
    <location>
        <begin position="19"/>
        <end position="197"/>
    </location>
</feature>
<evidence type="ECO:0000259" key="3">
    <source>
        <dbReference type="Pfam" id="PF11938"/>
    </source>
</evidence>
<sequence>MPMALLVLPALLLWPTLADNDSSEEPNVRCGACRALMDEVEYDINKARQKKTKVGSYRIRPDGTQERKKVPLAQSEAFLVDLLDKVCMRMNDYQLEDDPVTKQKYFRRYAPRKGDKIYKEYKKFFFYSDAFKPLKFACEAIIEKYEDEIFALIAQEAHHLADMLCSEKSGTVSDITRAPSLAHPLSLRLAQHSSSAA</sequence>
<dbReference type="Pfam" id="PF11938">
    <property type="entry name" value="DUF3456"/>
    <property type="match status" value="1"/>
</dbReference>
<accession>G3H7A0</accession>
<comment type="similarity">
    <text evidence="1">Belongs to the canopy family.</text>
</comment>
<evidence type="ECO:0000313" key="5">
    <source>
        <dbReference type="Proteomes" id="UP000001075"/>
    </source>
</evidence>
<name>G3H7A0_CRIGR</name>
<dbReference type="PANTHER" id="PTHR13341:SF4">
    <property type="entry name" value="CANOPY FGF SIGNALING REGULATOR 1"/>
    <property type="match status" value="1"/>
</dbReference>
<keyword evidence="2" id="KW-0732">Signal</keyword>
<evidence type="ECO:0000256" key="1">
    <source>
        <dbReference type="ARBA" id="ARBA00007285"/>
    </source>
</evidence>
<dbReference type="InParanoid" id="G3H7A0"/>
<dbReference type="STRING" id="10029.G3H7A0"/>
<organism evidence="4 5">
    <name type="scientific">Cricetulus griseus</name>
    <name type="common">Chinese hamster</name>
    <name type="synonym">Cricetulus barabensis griseus</name>
    <dbReference type="NCBI Taxonomy" id="10029"/>
    <lineage>
        <taxon>Eukaryota</taxon>
        <taxon>Metazoa</taxon>
        <taxon>Chordata</taxon>
        <taxon>Craniata</taxon>
        <taxon>Vertebrata</taxon>
        <taxon>Euteleostomi</taxon>
        <taxon>Mammalia</taxon>
        <taxon>Eutheria</taxon>
        <taxon>Euarchontoglires</taxon>
        <taxon>Glires</taxon>
        <taxon>Rodentia</taxon>
        <taxon>Myomorpha</taxon>
        <taxon>Muroidea</taxon>
        <taxon>Cricetidae</taxon>
        <taxon>Cricetinae</taxon>
        <taxon>Cricetulus</taxon>
    </lineage>
</organism>
<dbReference type="Proteomes" id="UP000001075">
    <property type="component" value="Unassembled WGS sequence"/>
</dbReference>
<protein>
    <submittedName>
        <fullName evidence="4">Protein canopy-like 1</fullName>
    </submittedName>
</protein>
<feature type="domain" description="DUF3456" evidence="3">
    <location>
        <begin position="29"/>
        <end position="170"/>
    </location>
</feature>
<dbReference type="GO" id="GO:0005783">
    <property type="term" value="C:endoplasmic reticulum"/>
    <property type="evidence" value="ECO:0007669"/>
    <property type="project" value="TreeGrafter"/>
</dbReference>
<evidence type="ECO:0000256" key="2">
    <source>
        <dbReference type="SAM" id="SignalP"/>
    </source>
</evidence>
<dbReference type="InterPro" id="IPR042415">
    <property type="entry name" value="CNPY"/>
</dbReference>
<proteinExistence type="inferred from homology"/>
<gene>
    <name evidence="4" type="ORF">I79_006229</name>
</gene>
<feature type="signal peptide" evidence="2">
    <location>
        <begin position="1"/>
        <end position="18"/>
    </location>
</feature>
<dbReference type="EMBL" id="JH000190">
    <property type="protein sequence ID" value="EGW06034.1"/>
    <property type="molecule type" value="Genomic_DNA"/>
</dbReference>
<evidence type="ECO:0000313" key="4">
    <source>
        <dbReference type="EMBL" id="EGW06034.1"/>
    </source>
</evidence>
<dbReference type="PANTHER" id="PTHR13341">
    <property type="entry name" value="MIR-INTERACTING SAPOSIN-LIKE PROTEIN"/>
    <property type="match status" value="1"/>
</dbReference>